<dbReference type="EMBL" id="AMGV01000001">
    <property type="protein sequence ID" value="KEF62089.1"/>
    <property type="molecule type" value="Genomic_DNA"/>
</dbReference>
<dbReference type="OrthoDB" id="21204at2759"/>
<evidence type="ECO:0000256" key="2">
    <source>
        <dbReference type="ARBA" id="ARBA00012483"/>
    </source>
</evidence>
<comment type="caution">
    <text evidence="8">The sequence shown here is derived from an EMBL/GenBank/DDBJ whole genome shotgun (WGS) entry which is preliminary data.</text>
</comment>
<evidence type="ECO:0000313" key="9">
    <source>
        <dbReference type="Proteomes" id="UP000027920"/>
    </source>
</evidence>
<dbReference type="SUPFAM" id="SSF57850">
    <property type="entry name" value="RING/U-box"/>
    <property type="match status" value="1"/>
</dbReference>
<feature type="non-terminal residue" evidence="8">
    <location>
        <position position="1"/>
    </location>
</feature>
<dbReference type="PANTHER" id="PTHR46077">
    <property type="entry name" value="E3 UBIQUITIN-PROTEIN LIGASE TOPORS"/>
    <property type="match status" value="1"/>
</dbReference>
<keyword evidence="3" id="KW-0808">Transferase</keyword>
<sequence length="321" mass="36382">HCVICLDVLVEKAIALPCRHEQFDFSCLGQWLQRRQICPLCKGEVRAIRYDVDKEANGASKIFHLPPPAEEVGQPRRRNIEALAARHRLRWARQDRRFSQHQENSHCAVQSQATGLAFRRAVYRSNLFSLYVGSNRISCYRGITPVSFQRDERLVSRARAFLRRELSVFDFLRPEPSSSTTSSSVVSSAAAATESRRGSTADFLLEYVISILKSIDLKGSSGQAEELLTDFLGRDNARLFIHELQAWLRSPYERLEDWDRNVQYSIPAIALMDGGHVNSQQRENGKSRGAHRHATGALSTVPRWFSDRFVLGGDERGTPTP</sequence>
<protein>
    <recommendedName>
        <fullName evidence="2">RING-type E3 ubiquitin transferase</fullName>
        <ecNumber evidence="2">2.3.2.27</ecNumber>
    </recommendedName>
</protein>
<proteinExistence type="predicted"/>
<dbReference type="Gene3D" id="3.30.40.10">
    <property type="entry name" value="Zinc/RING finger domain, C3HC4 (zinc finger)"/>
    <property type="match status" value="1"/>
</dbReference>
<dbReference type="InterPro" id="IPR013083">
    <property type="entry name" value="Znf_RING/FYVE/PHD"/>
</dbReference>
<evidence type="ECO:0000256" key="1">
    <source>
        <dbReference type="ARBA" id="ARBA00000900"/>
    </source>
</evidence>
<gene>
    <name evidence="8" type="ORF">A1O9_00061</name>
</gene>
<evidence type="ECO:0000256" key="5">
    <source>
        <dbReference type="ARBA" id="ARBA00023163"/>
    </source>
</evidence>
<dbReference type="InterPro" id="IPR001841">
    <property type="entry name" value="Znf_RING"/>
</dbReference>
<accession>A0A072PPP0</accession>
<dbReference type="GeneID" id="25275013"/>
<dbReference type="GO" id="GO:0008270">
    <property type="term" value="F:zinc ion binding"/>
    <property type="evidence" value="ECO:0007669"/>
    <property type="project" value="UniProtKB-KW"/>
</dbReference>
<dbReference type="STRING" id="1182545.A0A072PPP0"/>
<dbReference type="RefSeq" id="XP_013264679.1">
    <property type="nucleotide sequence ID" value="XM_013409225.1"/>
</dbReference>
<keyword evidence="5" id="KW-0804">Transcription</keyword>
<dbReference type="Proteomes" id="UP000027920">
    <property type="component" value="Unassembled WGS sequence"/>
</dbReference>
<dbReference type="GO" id="GO:0061630">
    <property type="term" value="F:ubiquitin protein ligase activity"/>
    <property type="evidence" value="ECO:0007669"/>
    <property type="project" value="UniProtKB-EC"/>
</dbReference>
<keyword evidence="6" id="KW-0862">Zinc</keyword>
<dbReference type="GO" id="GO:0006513">
    <property type="term" value="P:protein monoubiquitination"/>
    <property type="evidence" value="ECO:0007669"/>
    <property type="project" value="TreeGrafter"/>
</dbReference>
<evidence type="ECO:0000259" key="7">
    <source>
        <dbReference type="PROSITE" id="PS50089"/>
    </source>
</evidence>
<keyword evidence="6" id="KW-0863">Zinc-finger</keyword>
<keyword evidence="9" id="KW-1185">Reference proteome</keyword>
<dbReference type="HOGENOM" id="CLU_050242_0_1_1"/>
<dbReference type="PROSITE" id="PS50089">
    <property type="entry name" value="ZF_RING_2"/>
    <property type="match status" value="1"/>
</dbReference>
<reference evidence="8 9" key="1">
    <citation type="submission" date="2013-03" db="EMBL/GenBank/DDBJ databases">
        <title>The Genome Sequence of Exophiala aquamarina CBS 119918.</title>
        <authorList>
            <consortium name="The Broad Institute Genomics Platform"/>
            <person name="Cuomo C."/>
            <person name="de Hoog S."/>
            <person name="Gorbushina A."/>
            <person name="Walker B."/>
            <person name="Young S.K."/>
            <person name="Zeng Q."/>
            <person name="Gargeya S."/>
            <person name="Fitzgerald M."/>
            <person name="Haas B."/>
            <person name="Abouelleil A."/>
            <person name="Allen A.W."/>
            <person name="Alvarado L."/>
            <person name="Arachchi H.M."/>
            <person name="Berlin A.M."/>
            <person name="Chapman S.B."/>
            <person name="Gainer-Dewar J."/>
            <person name="Goldberg J."/>
            <person name="Griggs A."/>
            <person name="Gujja S."/>
            <person name="Hansen M."/>
            <person name="Howarth C."/>
            <person name="Imamovic A."/>
            <person name="Ireland A."/>
            <person name="Larimer J."/>
            <person name="McCowan C."/>
            <person name="Murphy C."/>
            <person name="Pearson M."/>
            <person name="Poon T.W."/>
            <person name="Priest M."/>
            <person name="Roberts A."/>
            <person name="Saif S."/>
            <person name="Shea T."/>
            <person name="Sisk P."/>
            <person name="Sykes S."/>
            <person name="Wortman J."/>
            <person name="Nusbaum C."/>
            <person name="Birren B."/>
        </authorList>
    </citation>
    <scope>NUCLEOTIDE SEQUENCE [LARGE SCALE GENOMIC DNA]</scope>
    <source>
        <strain evidence="8 9">CBS 119918</strain>
    </source>
</reference>
<evidence type="ECO:0000313" key="8">
    <source>
        <dbReference type="EMBL" id="KEF62089.1"/>
    </source>
</evidence>
<dbReference type="EC" id="2.3.2.27" evidence="2"/>
<organism evidence="8 9">
    <name type="scientific">Exophiala aquamarina CBS 119918</name>
    <dbReference type="NCBI Taxonomy" id="1182545"/>
    <lineage>
        <taxon>Eukaryota</taxon>
        <taxon>Fungi</taxon>
        <taxon>Dikarya</taxon>
        <taxon>Ascomycota</taxon>
        <taxon>Pezizomycotina</taxon>
        <taxon>Eurotiomycetes</taxon>
        <taxon>Chaetothyriomycetidae</taxon>
        <taxon>Chaetothyriales</taxon>
        <taxon>Herpotrichiellaceae</taxon>
        <taxon>Exophiala</taxon>
    </lineage>
</organism>
<dbReference type="Pfam" id="PF13639">
    <property type="entry name" value="zf-RING_2"/>
    <property type="match status" value="1"/>
</dbReference>
<keyword evidence="4" id="KW-0805">Transcription regulation</keyword>
<evidence type="ECO:0000256" key="4">
    <source>
        <dbReference type="ARBA" id="ARBA00023015"/>
    </source>
</evidence>
<comment type="catalytic activity">
    <reaction evidence="1">
        <text>S-ubiquitinyl-[E2 ubiquitin-conjugating enzyme]-L-cysteine + [acceptor protein]-L-lysine = [E2 ubiquitin-conjugating enzyme]-L-cysteine + N(6)-ubiquitinyl-[acceptor protein]-L-lysine.</text>
        <dbReference type="EC" id="2.3.2.27"/>
    </reaction>
</comment>
<evidence type="ECO:0000256" key="3">
    <source>
        <dbReference type="ARBA" id="ARBA00022679"/>
    </source>
</evidence>
<feature type="domain" description="RING-type" evidence="7">
    <location>
        <begin position="2"/>
        <end position="42"/>
    </location>
</feature>
<dbReference type="AlphaFoldDB" id="A0A072PPP0"/>
<dbReference type="GO" id="GO:0000209">
    <property type="term" value="P:protein polyubiquitination"/>
    <property type="evidence" value="ECO:0007669"/>
    <property type="project" value="TreeGrafter"/>
</dbReference>
<keyword evidence="6" id="KW-0479">Metal-binding</keyword>
<evidence type="ECO:0000256" key="6">
    <source>
        <dbReference type="PROSITE-ProRule" id="PRU00175"/>
    </source>
</evidence>
<dbReference type="PANTHER" id="PTHR46077:SF1">
    <property type="entry name" value="TOP1 BINDING ARGININE_SERINE RICH PROTEIN, E3 UBIQUITIN LIGASE"/>
    <property type="match status" value="1"/>
</dbReference>
<dbReference type="VEuPathDB" id="FungiDB:A1O9_00061"/>
<name>A0A072PPP0_9EURO</name>
<dbReference type="SMART" id="SM00184">
    <property type="entry name" value="RING"/>
    <property type="match status" value="1"/>
</dbReference>
<feature type="non-terminal residue" evidence="8">
    <location>
        <position position="321"/>
    </location>
</feature>